<reference evidence="4" key="1">
    <citation type="journal article" date="2020" name="bioRxiv">
        <title>Comparative genomics of Chlamydomonas.</title>
        <authorList>
            <person name="Craig R.J."/>
            <person name="Hasan A.R."/>
            <person name="Ness R.W."/>
            <person name="Keightley P.D."/>
        </authorList>
    </citation>
    <scope>NUCLEOTIDE SEQUENCE</scope>
    <source>
        <strain evidence="4">CCAP 11/70</strain>
    </source>
</reference>
<evidence type="ECO:0008006" key="6">
    <source>
        <dbReference type="Google" id="ProtNLM"/>
    </source>
</evidence>
<keyword evidence="5" id="KW-1185">Reference proteome</keyword>
<comment type="caution">
    <text evidence="4">The sequence shown here is derived from an EMBL/GenBank/DDBJ whole genome shotgun (WGS) entry which is preliminary data.</text>
</comment>
<evidence type="ECO:0000256" key="3">
    <source>
        <dbReference type="SAM" id="MobiDB-lite"/>
    </source>
</evidence>
<name>A0A835XI60_9CHLO</name>
<evidence type="ECO:0000256" key="1">
    <source>
        <dbReference type="ARBA" id="ARBA00005953"/>
    </source>
</evidence>
<evidence type="ECO:0000313" key="4">
    <source>
        <dbReference type="EMBL" id="KAG2483547.1"/>
    </source>
</evidence>
<dbReference type="InterPro" id="IPR029069">
    <property type="entry name" value="HotDog_dom_sf"/>
</dbReference>
<dbReference type="GO" id="GO:0016297">
    <property type="term" value="F:fatty acyl-[ACP] hydrolase activity"/>
    <property type="evidence" value="ECO:0007669"/>
    <property type="project" value="TreeGrafter"/>
</dbReference>
<dbReference type="EMBL" id="JAEHOE010000173">
    <property type="protein sequence ID" value="KAG2483547.1"/>
    <property type="molecule type" value="Genomic_DNA"/>
</dbReference>
<feature type="region of interest" description="Disordered" evidence="3">
    <location>
        <begin position="1"/>
        <end position="28"/>
    </location>
</feature>
<protein>
    <recommendedName>
        <fullName evidence="6">Thioesterase domain-containing protein</fullName>
    </recommendedName>
</protein>
<dbReference type="GO" id="GO:0009507">
    <property type="term" value="C:chloroplast"/>
    <property type="evidence" value="ECO:0007669"/>
    <property type="project" value="TreeGrafter"/>
</dbReference>
<dbReference type="CDD" id="cd00586">
    <property type="entry name" value="4HBT"/>
    <property type="match status" value="1"/>
</dbReference>
<dbReference type="InterPro" id="IPR050563">
    <property type="entry name" value="4-hydroxybenzoyl-CoA_TE"/>
</dbReference>
<sequence length="268" mass="26928">MLASRSSTLSAHQAVARPGAAVSMPRRAHSVASASSSSSSASAASAASALSLTTAAHQLAAAALAASRRHGPASRSATALAAAASSSAAAAAAAAAAASAAAAVAAAASGGGSSGRSAAAAAPVLAPEVRDYELDQFSVVNNAVYSSFFQHGRHEAFAALGHDVDEYARAGTPLALSQLNIAFKAPLRSRDRFRVTVTVSKVSGARLVLHQRVLRRAGKGEEELVAEAEATVVFLDSSYRAARVPKKVTRLFQALVDLRTQAAGGSGR</sequence>
<dbReference type="SUPFAM" id="SSF54637">
    <property type="entry name" value="Thioesterase/thiol ester dehydrase-isomerase"/>
    <property type="match status" value="1"/>
</dbReference>
<evidence type="ECO:0000313" key="5">
    <source>
        <dbReference type="Proteomes" id="UP000612055"/>
    </source>
</evidence>
<accession>A0A835XI60</accession>
<dbReference type="PANTHER" id="PTHR31793">
    <property type="entry name" value="4-HYDROXYBENZOYL-COA THIOESTERASE FAMILY MEMBER"/>
    <property type="match status" value="1"/>
</dbReference>
<comment type="similarity">
    <text evidence="1">Belongs to the 4-hydroxybenzoyl-CoA thioesterase family.</text>
</comment>
<dbReference type="Proteomes" id="UP000612055">
    <property type="component" value="Unassembled WGS sequence"/>
</dbReference>
<dbReference type="Gene3D" id="3.10.129.10">
    <property type="entry name" value="Hotdog Thioesterase"/>
    <property type="match status" value="1"/>
</dbReference>
<feature type="compositionally biased region" description="Polar residues" evidence="3">
    <location>
        <begin position="1"/>
        <end position="11"/>
    </location>
</feature>
<keyword evidence="2" id="KW-0378">Hydrolase</keyword>
<dbReference type="Pfam" id="PF13279">
    <property type="entry name" value="4HBT_2"/>
    <property type="match status" value="1"/>
</dbReference>
<dbReference type="PANTHER" id="PTHR31793:SF27">
    <property type="entry name" value="NOVEL THIOESTERASE SUPERFAMILY DOMAIN AND SAPOSIN A-TYPE DOMAIN CONTAINING PROTEIN (0610012H03RIK)"/>
    <property type="match status" value="1"/>
</dbReference>
<evidence type="ECO:0000256" key="2">
    <source>
        <dbReference type="ARBA" id="ARBA00022801"/>
    </source>
</evidence>
<gene>
    <name evidence="4" type="ORF">HYH03_017601</name>
</gene>
<proteinExistence type="inferred from homology"/>
<dbReference type="AlphaFoldDB" id="A0A835XI60"/>
<dbReference type="OrthoDB" id="588330at2759"/>
<organism evidence="4 5">
    <name type="scientific">Edaphochlamys debaryana</name>
    <dbReference type="NCBI Taxonomy" id="47281"/>
    <lineage>
        <taxon>Eukaryota</taxon>
        <taxon>Viridiplantae</taxon>
        <taxon>Chlorophyta</taxon>
        <taxon>core chlorophytes</taxon>
        <taxon>Chlorophyceae</taxon>
        <taxon>CS clade</taxon>
        <taxon>Chlamydomonadales</taxon>
        <taxon>Chlamydomonadales incertae sedis</taxon>
        <taxon>Edaphochlamys</taxon>
    </lineage>
</organism>